<evidence type="ECO:0000256" key="1">
    <source>
        <dbReference type="ARBA" id="ARBA00004196"/>
    </source>
</evidence>
<dbReference type="InterPro" id="IPR000866">
    <property type="entry name" value="AhpC/TSA"/>
</dbReference>
<dbReference type="PROSITE" id="PS51352">
    <property type="entry name" value="THIOREDOXIN_2"/>
    <property type="match status" value="1"/>
</dbReference>
<dbReference type="SUPFAM" id="SSF52833">
    <property type="entry name" value="Thioredoxin-like"/>
    <property type="match status" value="1"/>
</dbReference>
<evidence type="ECO:0000256" key="3">
    <source>
        <dbReference type="ARBA" id="ARBA00023157"/>
    </source>
</evidence>
<dbReference type="InterPro" id="IPR050553">
    <property type="entry name" value="Thioredoxin_ResA/DsbE_sf"/>
</dbReference>
<dbReference type="PANTHER" id="PTHR42852">
    <property type="entry name" value="THIOL:DISULFIDE INTERCHANGE PROTEIN DSBE"/>
    <property type="match status" value="1"/>
</dbReference>
<dbReference type="InterPro" id="IPR013766">
    <property type="entry name" value="Thioredoxin_domain"/>
</dbReference>
<dbReference type="GO" id="GO:0016491">
    <property type="term" value="F:oxidoreductase activity"/>
    <property type="evidence" value="ECO:0007669"/>
    <property type="project" value="InterPro"/>
</dbReference>
<keyword evidence="4" id="KW-0676">Redox-active center</keyword>
<protein>
    <submittedName>
        <fullName evidence="6">Unannotated protein</fullName>
    </submittedName>
</protein>
<dbReference type="Pfam" id="PF00578">
    <property type="entry name" value="AhpC-TSA"/>
    <property type="match status" value="1"/>
</dbReference>
<dbReference type="InterPro" id="IPR017937">
    <property type="entry name" value="Thioredoxin_CS"/>
</dbReference>
<keyword evidence="3" id="KW-1015">Disulfide bond</keyword>
<comment type="subcellular location">
    <subcellularLocation>
        <location evidence="1">Cell envelope</location>
    </subcellularLocation>
</comment>
<sequence length="193" mass="20456">MNRWGRAVVLLAVLGVLVSAVALALALRQAEDGGGRGQSTDLVQQFLPEERRVLGDFSVELLDGRRFDQSDLIGTVSVVNVWGSWCGPCRTEAPDLVRVARRLGDRVNFLGINVRDNPASAQAFERAFEIPYPSVHPDDAGTAILAFDGALTAAAVPSTVVLDEQGRVAARVVGPVDAATLRGLVLDALGASR</sequence>
<dbReference type="GO" id="GO:0017004">
    <property type="term" value="P:cytochrome complex assembly"/>
    <property type="evidence" value="ECO:0007669"/>
    <property type="project" value="UniProtKB-KW"/>
</dbReference>
<dbReference type="PROSITE" id="PS00194">
    <property type="entry name" value="THIOREDOXIN_1"/>
    <property type="match status" value="1"/>
</dbReference>
<keyword evidence="2" id="KW-0201">Cytochrome c-type biogenesis</keyword>
<dbReference type="EMBL" id="CAEZYQ010000039">
    <property type="protein sequence ID" value="CAB4767604.1"/>
    <property type="molecule type" value="Genomic_DNA"/>
</dbReference>
<evidence type="ECO:0000313" key="6">
    <source>
        <dbReference type="EMBL" id="CAB4767604.1"/>
    </source>
</evidence>
<dbReference type="GO" id="GO:0016209">
    <property type="term" value="F:antioxidant activity"/>
    <property type="evidence" value="ECO:0007669"/>
    <property type="project" value="InterPro"/>
</dbReference>
<dbReference type="AlphaFoldDB" id="A0A6J6V7D8"/>
<evidence type="ECO:0000256" key="4">
    <source>
        <dbReference type="ARBA" id="ARBA00023284"/>
    </source>
</evidence>
<dbReference type="PANTHER" id="PTHR42852:SF6">
    <property type="entry name" value="THIOL:DISULFIDE INTERCHANGE PROTEIN DSBE"/>
    <property type="match status" value="1"/>
</dbReference>
<dbReference type="InterPro" id="IPR036249">
    <property type="entry name" value="Thioredoxin-like_sf"/>
</dbReference>
<gene>
    <name evidence="6" type="ORF">UFOPK2761_03187</name>
</gene>
<organism evidence="6">
    <name type="scientific">freshwater metagenome</name>
    <dbReference type="NCBI Taxonomy" id="449393"/>
    <lineage>
        <taxon>unclassified sequences</taxon>
        <taxon>metagenomes</taxon>
        <taxon>ecological metagenomes</taxon>
    </lineage>
</organism>
<feature type="domain" description="Thioredoxin" evidence="5">
    <location>
        <begin position="48"/>
        <end position="191"/>
    </location>
</feature>
<dbReference type="GO" id="GO:0030313">
    <property type="term" value="C:cell envelope"/>
    <property type="evidence" value="ECO:0007669"/>
    <property type="project" value="UniProtKB-SubCell"/>
</dbReference>
<dbReference type="Gene3D" id="3.40.30.10">
    <property type="entry name" value="Glutaredoxin"/>
    <property type="match status" value="1"/>
</dbReference>
<reference evidence="6" key="1">
    <citation type="submission" date="2020-05" db="EMBL/GenBank/DDBJ databases">
        <authorList>
            <person name="Chiriac C."/>
            <person name="Salcher M."/>
            <person name="Ghai R."/>
            <person name="Kavagutti S V."/>
        </authorList>
    </citation>
    <scope>NUCLEOTIDE SEQUENCE</scope>
</reference>
<proteinExistence type="predicted"/>
<evidence type="ECO:0000259" key="5">
    <source>
        <dbReference type="PROSITE" id="PS51352"/>
    </source>
</evidence>
<name>A0A6J6V7D8_9ZZZZ</name>
<accession>A0A6J6V7D8</accession>
<evidence type="ECO:0000256" key="2">
    <source>
        <dbReference type="ARBA" id="ARBA00022748"/>
    </source>
</evidence>
<dbReference type="CDD" id="cd02966">
    <property type="entry name" value="TlpA_like_family"/>
    <property type="match status" value="1"/>
</dbReference>